<sequence>MSLINEYRATEEAIKELQVRLEKLSGNESLVKEMEFEKKLRVLMSEYGKHLGEIIAILDPDYRKKEGLEPAKTRAPRVVKIYRNPNTGELVETKGGNHKALKEWKKEYGQDAVESWRTQ</sequence>
<dbReference type="Pfam" id="PF22055">
    <property type="entry name" value="MvaT_DBD"/>
    <property type="match status" value="1"/>
</dbReference>
<protein>
    <submittedName>
        <fullName evidence="2">H-NS histone</fullName>
    </submittedName>
</protein>
<evidence type="ECO:0000313" key="2">
    <source>
        <dbReference type="EMBL" id="ANF89238.1"/>
    </source>
</evidence>
<proteinExistence type="predicted"/>
<feature type="domain" description="MvaT DNA-binding" evidence="1">
    <location>
        <begin position="80"/>
        <end position="116"/>
    </location>
</feature>
<geneLocation type="plasmid" evidence="3">
    <name>pp27494_1</name>
</geneLocation>
<dbReference type="RefSeq" id="WP_064455064.1">
    <property type="nucleotide sequence ID" value="NZ_CP015601.1"/>
</dbReference>
<name>A0A172ZA33_9PSED</name>
<dbReference type="EMBL" id="CP015601">
    <property type="protein sequence ID" value="ANF89238.1"/>
    <property type="molecule type" value="Genomic_DNA"/>
</dbReference>
<dbReference type="AlphaFoldDB" id="A0A172ZA33"/>
<dbReference type="Proteomes" id="UP000077829">
    <property type="component" value="Plasmid pP27494_1"/>
</dbReference>
<dbReference type="NCBIfam" id="NF041859">
    <property type="entry name" value="silencer_MvaTU"/>
    <property type="match status" value="1"/>
</dbReference>
<evidence type="ECO:0000259" key="1">
    <source>
        <dbReference type="Pfam" id="PF22055"/>
    </source>
</evidence>
<accession>A0A172ZA33</accession>
<dbReference type="CDD" id="cd16170">
    <property type="entry name" value="MvaT_DBD"/>
    <property type="match status" value="1"/>
</dbReference>
<organism evidence="2 3">
    <name type="scientific">Pseudomonas antarctica</name>
    <dbReference type="NCBI Taxonomy" id="219572"/>
    <lineage>
        <taxon>Bacteria</taxon>
        <taxon>Pseudomonadati</taxon>
        <taxon>Pseudomonadota</taxon>
        <taxon>Gammaproteobacteria</taxon>
        <taxon>Pseudomonadales</taxon>
        <taxon>Pseudomonadaceae</taxon>
        <taxon>Pseudomonas</taxon>
    </lineage>
</organism>
<dbReference type="InterPro" id="IPR035616">
    <property type="entry name" value="MvaT_DBD"/>
</dbReference>
<reference evidence="2 3" key="1">
    <citation type="submission" date="2016-05" db="EMBL/GenBank/DDBJ databases">
        <title>Complete genome sequence of Pseudomonas antarctica PAMC 27494.</title>
        <authorList>
            <person name="Lee J."/>
        </authorList>
    </citation>
    <scope>NUCLEOTIDE SEQUENCE [LARGE SCALE GENOMIC DNA]</scope>
    <source>
        <strain evidence="2 3">PAMC 27494</strain>
        <plasmid evidence="3">Plasmid pp27494_1</plasmid>
    </source>
</reference>
<gene>
    <name evidence="2" type="ORF">A7J50_5914</name>
</gene>
<keyword evidence="2" id="KW-0614">Plasmid</keyword>
<dbReference type="KEGG" id="panr:A7J50_5914"/>
<dbReference type="PATRIC" id="fig|219572.3.peg.6066"/>
<evidence type="ECO:0000313" key="3">
    <source>
        <dbReference type="Proteomes" id="UP000077829"/>
    </source>
</evidence>